<evidence type="ECO:0000256" key="1">
    <source>
        <dbReference type="SAM" id="Phobius"/>
    </source>
</evidence>
<proteinExistence type="predicted"/>
<evidence type="ECO:0000313" key="3">
    <source>
        <dbReference type="Proteomes" id="UP000274448"/>
    </source>
</evidence>
<protein>
    <submittedName>
        <fullName evidence="2">Uncharacterized protein</fullName>
    </submittedName>
</protein>
<feature type="transmembrane region" description="Helical" evidence="1">
    <location>
        <begin position="95"/>
        <end position="121"/>
    </location>
</feature>
<organism evidence="2 3">
    <name type="scientific">Acanthamoeba polyphaga mimivirus</name>
    <name type="common">APMV</name>
    <dbReference type="NCBI Taxonomy" id="212035"/>
    <lineage>
        <taxon>Viruses</taxon>
        <taxon>Varidnaviria</taxon>
        <taxon>Bamfordvirae</taxon>
        <taxon>Nucleocytoviricota</taxon>
        <taxon>Megaviricetes</taxon>
        <taxon>Imitervirales</taxon>
        <taxon>Mimiviridae</taxon>
        <taxon>Megamimivirinae</taxon>
        <taxon>Mimivirus</taxon>
        <taxon>Mimivirus bradfordmassiliense</taxon>
    </lineage>
</organism>
<keyword evidence="1" id="KW-1133">Transmembrane helix</keyword>
<feature type="transmembrane region" description="Helical" evidence="1">
    <location>
        <begin position="20"/>
        <end position="41"/>
    </location>
</feature>
<organismHost>
    <name type="scientific">Acanthamoeba polyphaga</name>
    <name type="common">Amoeba</name>
    <dbReference type="NCBI Taxonomy" id="5757"/>
</organismHost>
<keyword evidence="1" id="KW-0812">Transmembrane</keyword>
<accession>A0A0G2YEF3</accession>
<sequence length="122" mass="13152">MDSGGTTGTILLYVCIGDLLGFSNFLCSYQLLVSISVNSFLGVGIHLNILRSLLGICIDLGLFITFLTVFLVVFLRGFLSGGFFAGGFFLTKTFFLVLLPVTIRFLAGTFGLTVLTASFMII</sequence>
<reference evidence="2 3" key="1">
    <citation type="submission" date="2014-10" db="EMBL/GenBank/DDBJ databases">
        <title>Pan-genome analysis of Brazilian lineage A amoebal mimiviruses.</title>
        <authorList>
            <person name="Assis F.L."/>
            <person name="Abrahao J.S."/>
            <person name="Kroon E.G."/>
            <person name="Dornas F.P."/>
            <person name="Andrade K.R."/>
            <person name="Borato P.V.M."/>
            <person name="Pilotto M.R."/>
            <person name="Benamar S."/>
            <person name="LaScola B."/>
            <person name="Colson P."/>
        </authorList>
    </citation>
    <scope>NUCLEOTIDE SEQUENCE [LARGE SCALE GENOMIC DNA]</scope>
    <source>
        <strain evidence="2 3">Amazonia</strain>
    </source>
</reference>
<evidence type="ECO:0000313" key="2">
    <source>
        <dbReference type="EMBL" id="AKI81526.1"/>
    </source>
</evidence>
<keyword evidence="1" id="KW-0472">Membrane</keyword>
<feature type="transmembrane region" description="Helical" evidence="1">
    <location>
        <begin position="53"/>
        <end position="75"/>
    </location>
</feature>
<dbReference type="Proteomes" id="UP000274448">
    <property type="component" value="Segment"/>
</dbReference>
<name>A0A0G2YEF3_MIMIV</name>
<dbReference type="EMBL" id="KM982403">
    <property type="protein sequence ID" value="AKI81526.1"/>
    <property type="molecule type" value="Genomic_DNA"/>
</dbReference>